<dbReference type="Proteomes" id="UP000537326">
    <property type="component" value="Unassembled WGS sequence"/>
</dbReference>
<dbReference type="PANTHER" id="PTHR47504">
    <property type="entry name" value="RIGHT ORIGIN-BINDING PROTEIN"/>
    <property type="match status" value="1"/>
</dbReference>
<dbReference type="PROSITE" id="PS00041">
    <property type="entry name" value="HTH_ARAC_FAMILY_1"/>
    <property type="match status" value="1"/>
</dbReference>
<evidence type="ECO:0000313" key="6">
    <source>
        <dbReference type="Proteomes" id="UP000537326"/>
    </source>
</evidence>
<proteinExistence type="predicted"/>
<dbReference type="InterPro" id="IPR009057">
    <property type="entry name" value="Homeodomain-like_sf"/>
</dbReference>
<dbReference type="SUPFAM" id="SSF46689">
    <property type="entry name" value="Homeodomain-like"/>
    <property type="match status" value="1"/>
</dbReference>
<dbReference type="InterPro" id="IPR010499">
    <property type="entry name" value="AraC_E-bd"/>
</dbReference>
<organism evidence="5 6">
    <name type="scientific">Nocardioides marinus</name>
    <dbReference type="NCBI Taxonomy" id="374514"/>
    <lineage>
        <taxon>Bacteria</taxon>
        <taxon>Bacillati</taxon>
        <taxon>Actinomycetota</taxon>
        <taxon>Actinomycetes</taxon>
        <taxon>Propionibacteriales</taxon>
        <taxon>Nocardioidaceae</taxon>
        <taxon>Nocardioides</taxon>
    </lineage>
</organism>
<keyword evidence="3" id="KW-0804">Transcription</keyword>
<reference evidence="5 6" key="1">
    <citation type="submission" date="2020-07" db="EMBL/GenBank/DDBJ databases">
        <title>Sequencing the genomes of 1000 actinobacteria strains.</title>
        <authorList>
            <person name="Klenk H.-P."/>
        </authorList>
    </citation>
    <scope>NUCLEOTIDE SEQUENCE [LARGE SCALE GENOMIC DNA]</scope>
    <source>
        <strain evidence="5 6">DSM 18248</strain>
    </source>
</reference>
<evidence type="ECO:0000259" key="4">
    <source>
        <dbReference type="PROSITE" id="PS01124"/>
    </source>
</evidence>
<dbReference type="Pfam" id="PF06445">
    <property type="entry name" value="GyrI-like"/>
    <property type="match status" value="1"/>
</dbReference>
<dbReference type="Pfam" id="PF12833">
    <property type="entry name" value="HTH_18"/>
    <property type="match status" value="1"/>
</dbReference>
<dbReference type="InterPro" id="IPR018060">
    <property type="entry name" value="HTH_AraC"/>
</dbReference>
<dbReference type="Gene3D" id="1.10.10.60">
    <property type="entry name" value="Homeodomain-like"/>
    <property type="match status" value="1"/>
</dbReference>
<dbReference type="EMBL" id="JACBZI010000001">
    <property type="protein sequence ID" value="NYI09796.1"/>
    <property type="molecule type" value="Genomic_DNA"/>
</dbReference>
<dbReference type="InterPro" id="IPR029442">
    <property type="entry name" value="GyrI-like"/>
</dbReference>
<dbReference type="SUPFAM" id="SSF55136">
    <property type="entry name" value="Probable bacterial effector-binding domain"/>
    <property type="match status" value="1"/>
</dbReference>
<dbReference type="PANTHER" id="PTHR47504:SF5">
    <property type="entry name" value="RIGHT ORIGIN-BINDING PROTEIN"/>
    <property type="match status" value="1"/>
</dbReference>
<evidence type="ECO:0000256" key="1">
    <source>
        <dbReference type="ARBA" id="ARBA00023015"/>
    </source>
</evidence>
<dbReference type="Gene3D" id="3.20.80.10">
    <property type="entry name" value="Regulatory factor, effector binding domain"/>
    <property type="match status" value="1"/>
</dbReference>
<sequence>MIVELNRAVALVEEHLAEDPAPRVDVAALAASIGTTEHHLRRMFASLAGMPLSDYVRRRRMSLAARDLTTGRADLLTVAVRHGYGSAEAFGRAFRAVHGASPAEVRRDGGPLRTQPAISFALTVHGGEPMHTRIVDLPDLRLIGHARRVRLVHEGVNPEIAALVASVSVEETRRLKKLNDVEPRGVVAVSDDLDPDREEGTELTYLHGVASTAEADDLDVVTAPAGTWAVFTVDGPYPAALQDIWARTATEWFPSQPWRLRPGPEVVAVQAMDPADGSARCELWLPVEPS</sequence>
<dbReference type="PROSITE" id="PS01124">
    <property type="entry name" value="HTH_ARAC_FAMILY_2"/>
    <property type="match status" value="1"/>
</dbReference>
<dbReference type="InterPro" id="IPR050959">
    <property type="entry name" value="MarA-like"/>
</dbReference>
<comment type="caution">
    <text evidence="5">The sequence shown here is derived from an EMBL/GenBank/DDBJ whole genome shotgun (WGS) entry which is preliminary data.</text>
</comment>
<dbReference type="GO" id="GO:0003700">
    <property type="term" value="F:DNA-binding transcription factor activity"/>
    <property type="evidence" value="ECO:0007669"/>
    <property type="project" value="InterPro"/>
</dbReference>
<dbReference type="InterPro" id="IPR011256">
    <property type="entry name" value="Reg_factor_effector_dom_sf"/>
</dbReference>
<protein>
    <submittedName>
        <fullName evidence="5">AraC family transcriptional regulator</fullName>
    </submittedName>
</protein>
<dbReference type="InterPro" id="IPR018062">
    <property type="entry name" value="HTH_AraC-typ_CS"/>
</dbReference>
<dbReference type="RefSeq" id="WP_179530723.1">
    <property type="nucleotide sequence ID" value="NZ_BAAAPP010000009.1"/>
</dbReference>
<dbReference type="GO" id="GO:0043565">
    <property type="term" value="F:sequence-specific DNA binding"/>
    <property type="evidence" value="ECO:0007669"/>
    <property type="project" value="InterPro"/>
</dbReference>
<dbReference type="AlphaFoldDB" id="A0A7Y9YCR4"/>
<keyword evidence="6" id="KW-1185">Reference proteome</keyword>
<evidence type="ECO:0000256" key="3">
    <source>
        <dbReference type="ARBA" id="ARBA00023163"/>
    </source>
</evidence>
<dbReference type="SMART" id="SM00342">
    <property type="entry name" value="HTH_ARAC"/>
    <property type="match status" value="1"/>
</dbReference>
<keyword evidence="2" id="KW-0238">DNA-binding</keyword>
<gene>
    <name evidence="5" type="ORF">BKA05_001311</name>
</gene>
<name>A0A7Y9YCR4_9ACTN</name>
<dbReference type="SMART" id="SM00871">
    <property type="entry name" value="AraC_E_bind"/>
    <property type="match status" value="1"/>
</dbReference>
<accession>A0A7Y9YCR4</accession>
<evidence type="ECO:0000256" key="2">
    <source>
        <dbReference type="ARBA" id="ARBA00023125"/>
    </source>
</evidence>
<feature type="domain" description="HTH araC/xylS-type" evidence="4">
    <location>
        <begin position="6"/>
        <end position="108"/>
    </location>
</feature>
<evidence type="ECO:0000313" key="5">
    <source>
        <dbReference type="EMBL" id="NYI09796.1"/>
    </source>
</evidence>
<keyword evidence="1" id="KW-0805">Transcription regulation</keyword>